<dbReference type="PANTHER" id="PTHR46577">
    <property type="entry name" value="HTH-TYPE TRANSCRIPTIONAL REGULATORY PROTEIN GABR"/>
    <property type="match status" value="1"/>
</dbReference>
<dbReference type="InterPro" id="IPR004839">
    <property type="entry name" value="Aminotransferase_I/II_large"/>
</dbReference>
<dbReference type="GO" id="GO:0030170">
    <property type="term" value="F:pyridoxal phosphate binding"/>
    <property type="evidence" value="ECO:0007669"/>
    <property type="project" value="InterPro"/>
</dbReference>
<gene>
    <name evidence="7" type="ORF">DJ013_08705</name>
</gene>
<evidence type="ECO:0000256" key="3">
    <source>
        <dbReference type="ARBA" id="ARBA00023015"/>
    </source>
</evidence>
<dbReference type="SUPFAM" id="SSF53383">
    <property type="entry name" value="PLP-dependent transferases"/>
    <property type="match status" value="1"/>
</dbReference>
<dbReference type="InterPro" id="IPR000524">
    <property type="entry name" value="Tscrpt_reg_HTH_GntR"/>
</dbReference>
<dbReference type="Gene3D" id="3.40.640.10">
    <property type="entry name" value="Type I PLP-dependent aspartate aminotransferase-like (Major domain)"/>
    <property type="match status" value="1"/>
</dbReference>
<dbReference type="PROSITE" id="PS50949">
    <property type="entry name" value="HTH_GNTR"/>
    <property type="match status" value="1"/>
</dbReference>
<dbReference type="Proteomes" id="UP000249873">
    <property type="component" value="Chromosome"/>
</dbReference>
<evidence type="ECO:0000256" key="4">
    <source>
        <dbReference type="ARBA" id="ARBA00023125"/>
    </source>
</evidence>
<dbReference type="CDD" id="cd07377">
    <property type="entry name" value="WHTH_GntR"/>
    <property type="match status" value="1"/>
</dbReference>
<dbReference type="RefSeq" id="WP_111374217.1">
    <property type="nucleotide sequence ID" value="NZ_CP029480.1"/>
</dbReference>
<feature type="domain" description="HTH gntR-type" evidence="6">
    <location>
        <begin position="13"/>
        <end position="81"/>
    </location>
</feature>
<dbReference type="Pfam" id="PF00155">
    <property type="entry name" value="Aminotran_1_2"/>
    <property type="match status" value="1"/>
</dbReference>
<dbReference type="KEGG" id="als:DJ013_08705"/>
<dbReference type="CDD" id="cd00609">
    <property type="entry name" value="AAT_like"/>
    <property type="match status" value="1"/>
</dbReference>
<evidence type="ECO:0000313" key="8">
    <source>
        <dbReference type="Proteomes" id="UP000249873"/>
    </source>
</evidence>
<sequence length="480" mass="54878">MVELINIDKENEKPVFRQIADQLIENIQAGTIRAGAKLPGSRKLAELWGVHRKTVLAAMDELINQGWLETKPGSGTFIAMKIEAESITELQVSEENKGKAAKVEVPQILKRDLHLTKEKYHLDDGLPDPRLAPVSELSRAYKTALTAGNLYPKYTYADTKGHLYLREVLADYLLKTRALDVSPEQIMITRGVTQAVYLAIQTFVSKGDTVAMPELNWSSAEINFKYHGANVVNVRVDKEGLDVEHLEDLCQEHKFKMLYVTPHHQYPTTVIMPAYRRVKLVQLARKYGFYIFEDDYDYDFHYTSHPIMPLASTRHGDFVLYTGSFTKSISPVFRLGYLVAHKDQIDLMARIRRLIDRQGDSLLELAVAELLKLGTVQRYLRKNKKIYEQRRDYFSELLTEQLDSYLNFEKPMGGMSIWTKFNDDINLIKLAERALKKDLYFSDGNQHCGSYPGLNSTRLGFASSTEEELETAVKILKSLL</sequence>
<accession>A0A2Z4GHN3</accession>
<evidence type="ECO:0000259" key="6">
    <source>
        <dbReference type="PROSITE" id="PS50949"/>
    </source>
</evidence>
<keyword evidence="4" id="KW-0238">DNA-binding</keyword>
<comment type="similarity">
    <text evidence="1">In the C-terminal section; belongs to the class-I pyridoxal-phosphate-dependent aminotransferase family.</text>
</comment>
<name>A0A2Z4GHN3_9BACT</name>
<dbReference type="GO" id="GO:0003677">
    <property type="term" value="F:DNA binding"/>
    <property type="evidence" value="ECO:0007669"/>
    <property type="project" value="UniProtKB-KW"/>
</dbReference>
<keyword evidence="8" id="KW-1185">Reference proteome</keyword>
<keyword evidence="3" id="KW-0805">Transcription regulation</keyword>
<dbReference type="InterPro" id="IPR036388">
    <property type="entry name" value="WH-like_DNA-bd_sf"/>
</dbReference>
<evidence type="ECO:0000256" key="5">
    <source>
        <dbReference type="ARBA" id="ARBA00023163"/>
    </source>
</evidence>
<dbReference type="InterPro" id="IPR036390">
    <property type="entry name" value="WH_DNA-bd_sf"/>
</dbReference>
<reference evidence="7 8" key="1">
    <citation type="submission" date="2018-05" db="EMBL/GenBank/DDBJ databases">
        <title>Complete genome sequence of Arcticibacterium luteifluviistationis SM1504T, a cytophagaceae bacterium isolated from Arctic surface seawater.</title>
        <authorList>
            <person name="Li Y."/>
            <person name="Qin Q.-L."/>
        </authorList>
    </citation>
    <scope>NUCLEOTIDE SEQUENCE [LARGE SCALE GENOMIC DNA]</scope>
    <source>
        <strain evidence="7 8">SM1504</strain>
    </source>
</reference>
<dbReference type="Gene3D" id="1.10.10.10">
    <property type="entry name" value="Winged helix-like DNA-binding domain superfamily/Winged helix DNA-binding domain"/>
    <property type="match status" value="1"/>
</dbReference>
<dbReference type="InterPro" id="IPR015424">
    <property type="entry name" value="PyrdxlP-dep_Trfase"/>
</dbReference>
<keyword evidence="2" id="KW-0663">Pyridoxal phosphate</keyword>
<dbReference type="OrthoDB" id="594134at2"/>
<organism evidence="7 8">
    <name type="scientific">Arcticibacterium luteifluviistationis</name>
    <dbReference type="NCBI Taxonomy" id="1784714"/>
    <lineage>
        <taxon>Bacteria</taxon>
        <taxon>Pseudomonadati</taxon>
        <taxon>Bacteroidota</taxon>
        <taxon>Cytophagia</taxon>
        <taxon>Cytophagales</taxon>
        <taxon>Leadbetterellaceae</taxon>
        <taxon>Arcticibacterium</taxon>
    </lineage>
</organism>
<protein>
    <submittedName>
        <fullName evidence="7">GntR family transcriptional regulator</fullName>
    </submittedName>
</protein>
<dbReference type="GO" id="GO:0003700">
    <property type="term" value="F:DNA-binding transcription factor activity"/>
    <property type="evidence" value="ECO:0007669"/>
    <property type="project" value="InterPro"/>
</dbReference>
<dbReference type="SUPFAM" id="SSF46785">
    <property type="entry name" value="Winged helix' DNA-binding domain"/>
    <property type="match status" value="1"/>
</dbReference>
<dbReference type="InterPro" id="IPR051446">
    <property type="entry name" value="HTH_trans_reg/aminotransferase"/>
</dbReference>
<dbReference type="SMART" id="SM00345">
    <property type="entry name" value="HTH_GNTR"/>
    <property type="match status" value="1"/>
</dbReference>
<dbReference type="Pfam" id="PF00392">
    <property type="entry name" value="GntR"/>
    <property type="match status" value="1"/>
</dbReference>
<keyword evidence="5" id="KW-0804">Transcription</keyword>
<dbReference type="PANTHER" id="PTHR46577:SF2">
    <property type="entry name" value="TRANSCRIPTIONAL REGULATORY PROTEIN"/>
    <property type="match status" value="1"/>
</dbReference>
<dbReference type="AlphaFoldDB" id="A0A2Z4GHN3"/>
<proteinExistence type="inferred from homology"/>
<dbReference type="InterPro" id="IPR015421">
    <property type="entry name" value="PyrdxlP-dep_Trfase_major"/>
</dbReference>
<evidence type="ECO:0000256" key="1">
    <source>
        <dbReference type="ARBA" id="ARBA00005384"/>
    </source>
</evidence>
<dbReference type="EMBL" id="CP029480">
    <property type="protein sequence ID" value="AWW00851.1"/>
    <property type="molecule type" value="Genomic_DNA"/>
</dbReference>
<evidence type="ECO:0000256" key="2">
    <source>
        <dbReference type="ARBA" id="ARBA00022898"/>
    </source>
</evidence>
<evidence type="ECO:0000313" key="7">
    <source>
        <dbReference type="EMBL" id="AWW00851.1"/>
    </source>
</evidence>